<feature type="domain" description="Phosphatidic acid phosphatase type 2/haloperoxidase" evidence="3">
    <location>
        <begin position="120"/>
        <end position="229"/>
    </location>
</feature>
<organism evidence="4 5">
    <name type="scientific">Streptomyces spororaveus</name>
    <dbReference type="NCBI Taxonomy" id="284039"/>
    <lineage>
        <taxon>Bacteria</taxon>
        <taxon>Bacillati</taxon>
        <taxon>Actinomycetota</taxon>
        <taxon>Actinomycetes</taxon>
        <taxon>Kitasatosporales</taxon>
        <taxon>Streptomycetaceae</taxon>
        <taxon>Streptomyces</taxon>
    </lineage>
</organism>
<evidence type="ECO:0000259" key="3">
    <source>
        <dbReference type="SMART" id="SM00014"/>
    </source>
</evidence>
<feature type="region of interest" description="Disordered" evidence="1">
    <location>
        <begin position="1"/>
        <end position="30"/>
    </location>
</feature>
<keyword evidence="2" id="KW-0472">Membrane</keyword>
<sequence length="250" mass="26863">MFASPSALPPPGPPRPAVPTRPPRHHLPAPPPRHALGLGVTLLLLALLAGLLLRLDPRPFFQGLDDRWAASVNDPAAAGAAGAEGLGVFSTVLDRLGGPLGMVLPLLLIGCLCVYGRWRSGLFVLAVTVVANLVVLLPLKQLADRPRPPHPWVLVNDGSYPSGQVFSAVTLVIAVAVVVFPPRARRWWWVLGASYVLAMMGNRTWLHAQWLSDTFAGVLVGVGTCLVLWRAFAPLLEVESERMASDSLWL</sequence>
<feature type="transmembrane region" description="Helical" evidence="2">
    <location>
        <begin position="96"/>
        <end position="115"/>
    </location>
</feature>
<dbReference type="Gene3D" id="1.20.144.10">
    <property type="entry name" value="Phosphatidic acid phosphatase type 2/haloperoxidase"/>
    <property type="match status" value="1"/>
</dbReference>
<dbReference type="Proteomes" id="UP000608522">
    <property type="component" value="Unassembled WGS sequence"/>
</dbReference>
<keyword evidence="5" id="KW-1185">Reference proteome</keyword>
<evidence type="ECO:0000256" key="1">
    <source>
        <dbReference type="SAM" id="MobiDB-lite"/>
    </source>
</evidence>
<dbReference type="SMART" id="SM00014">
    <property type="entry name" value="acidPPc"/>
    <property type="match status" value="1"/>
</dbReference>
<feature type="transmembrane region" description="Helical" evidence="2">
    <location>
        <begin position="122"/>
        <end position="139"/>
    </location>
</feature>
<dbReference type="InterPro" id="IPR036938">
    <property type="entry name" value="PAP2/HPO_sf"/>
</dbReference>
<dbReference type="InterPro" id="IPR000326">
    <property type="entry name" value="PAP2/HPO"/>
</dbReference>
<protein>
    <recommendedName>
        <fullName evidence="3">Phosphatidic acid phosphatase type 2/haloperoxidase domain-containing protein</fullName>
    </recommendedName>
</protein>
<feature type="transmembrane region" description="Helical" evidence="2">
    <location>
        <begin position="214"/>
        <end position="233"/>
    </location>
</feature>
<dbReference type="SUPFAM" id="SSF48317">
    <property type="entry name" value="Acid phosphatase/Vanadium-dependent haloperoxidase"/>
    <property type="match status" value="1"/>
</dbReference>
<evidence type="ECO:0000313" key="5">
    <source>
        <dbReference type="Proteomes" id="UP000608522"/>
    </source>
</evidence>
<evidence type="ECO:0000313" key="4">
    <source>
        <dbReference type="EMBL" id="GHI82034.1"/>
    </source>
</evidence>
<name>A0ABQ3TNP2_9ACTN</name>
<keyword evidence="2" id="KW-1133">Transmembrane helix</keyword>
<feature type="transmembrane region" description="Helical" evidence="2">
    <location>
        <begin position="187"/>
        <end position="208"/>
    </location>
</feature>
<gene>
    <name evidence="4" type="ORF">Sspor_75950</name>
</gene>
<accession>A0ABQ3TNP2</accession>
<dbReference type="Pfam" id="PF01569">
    <property type="entry name" value="PAP2"/>
    <property type="match status" value="1"/>
</dbReference>
<dbReference type="EMBL" id="BNED01000005">
    <property type="protein sequence ID" value="GHI82034.1"/>
    <property type="molecule type" value="Genomic_DNA"/>
</dbReference>
<feature type="compositionally biased region" description="Pro residues" evidence="1">
    <location>
        <begin position="7"/>
        <end position="21"/>
    </location>
</feature>
<dbReference type="RefSeq" id="WP_202203053.1">
    <property type="nucleotide sequence ID" value="NZ_BAAATO010000003.1"/>
</dbReference>
<feature type="transmembrane region" description="Helical" evidence="2">
    <location>
        <begin position="35"/>
        <end position="55"/>
    </location>
</feature>
<reference evidence="5" key="1">
    <citation type="submission" date="2023-07" db="EMBL/GenBank/DDBJ databases">
        <title>Whole genome shotgun sequence of Streptomyces spororaveus NBRC 15456.</title>
        <authorList>
            <person name="Komaki H."/>
            <person name="Tamura T."/>
        </authorList>
    </citation>
    <scope>NUCLEOTIDE SEQUENCE [LARGE SCALE GENOMIC DNA]</scope>
    <source>
        <strain evidence="5">NBRC 15456</strain>
    </source>
</reference>
<proteinExistence type="predicted"/>
<comment type="caution">
    <text evidence="4">The sequence shown here is derived from an EMBL/GenBank/DDBJ whole genome shotgun (WGS) entry which is preliminary data.</text>
</comment>
<keyword evidence="2" id="KW-0812">Transmembrane</keyword>
<evidence type="ECO:0000256" key="2">
    <source>
        <dbReference type="SAM" id="Phobius"/>
    </source>
</evidence>
<feature type="transmembrane region" description="Helical" evidence="2">
    <location>
        <begin position="159"/>
        <end position="180"/>
    </location>
</feature>